<feature type="binding site" description="via carbamate group" evidence="4">
    <location>
        <position position="147"/>
    </location>
    <ligand>
        <name>Zn(2+)</name>
        <dbReference type="ChEBI" id="CHEBI:29105"/>
        <label>2</label>
    </ligand>
</feature>
<protein>
    <submittedName>
        <fullName evidence="6">Phosphotriesterase-related protein</fullName>
    </submittedName>
</protein>
<dbReference type="EMBL" id="VFOZ01000001">
    <property type="protein sequence ID" value="TQL98543.1"/>
    <property type="molecule type" value="Genomic_DNA"/>
</dbReference>
<reference evidence="6 7" key="1">
    <citation type="submission" date="2019-06" db="EMBL/GenBank/DDBJ databases">
        <title>Sequencing the genomes of 1000 actinobacteria strains.</title>
        <authorList>
            <person name="Klenk H.-P."/>
        </authorList>
    </citation>
    <scope>NUCLEOTIDE SEQUENCE [LARGE SCALE GENOMIC DNA]</scope>
    <source>
        <strain evidence="6 7">DSM 102200</strain>
    </source>
</reference>
<evidence type="ECO:0000256" key="5">
    <source>
        <dbReference type="PROSITE-ProRule" id="PRU00679"/>
    </source>
</evidence>
<evidence type="ECO:0000313" key="6">
    <source>
        <dbReference type="EMBL" id="TQL98543.1"/>
    </source>
</evidence>
<dbReference type="InterPro" id="IPR001559">
    <property type="entry name" value="Phosphotriesterase"/>
</dbReference>
<dbReference type="Proteomes" id="UP000316096">
    <property type="component" value="Unassembled WGS sequence"/>
</dbReference>
<sequence>MPTVETVRGAVDVSDLGQTLMHEHLFAVGVEYLANYGAGWWDEEKQVADAVARLRSVAAKGVRTLVDPTVWGLGRYIPRVQRVCEQVPELNVIVASGYYHYTAVPLQFLNRGPGLLLDESPDPLGGLFVRDITEGIADTGVKAAFLKCAVEHADPTPDVERVLRAVAYAHRETGAPITVHTNAHQQTGRWVVDVLRSEQADLSKVVVGHSGDSGDLDYLVELADAGALLGMDRFGIDAYRSTADRVATIVSLCERGYAERMVLSHDAMCWIDWFGDDFTAVRDAALPNWHYEHIHDDVLPALREAGVSDKDIDTMLVDNPRRYFTR</sequence>
<organism evidence="6 7">
    <name type="scientific">Actinoallomurus bryophytorum</name>
    <dbReference type="NCBI Taxonomy" id="1490222"/>
    <lineage>
        <taxon>Bacteria</taxon>
        <taxon>Bacillati</taxon>
        <taxon>Actinomycetota</taxon>
        <taxon>Actinomycetes</taxon>
        <taxon>Streptosporangiales</taxon>
        <taxon>Thermomonosporaceae</taxon>
        <taxon>Actinoallomurus</taxon>
    </lineage>
</organism>
<comment type="caution">
    <text evidence="6">The sequence shown here is derived from an EMBL/GenBank/DDBJ whole genome shotgun (WGS) entry which is preliminary data.</text>
</comment>
<dbReference type="OrthoDB" id="9795018at2"/>
<gene>
    <name evidence="6" type="ORF">FB559_4169</name>
</gene>
<dbReference type="PROSITE" id="PS51347">
    <property type="entry name" value="PHOSPHOTRIESTERASE_2"/>
    <property type="match status" value="1"/>
</dbReference>
<dbReference type="PANTHER" id="PTHR10819:SF3">
    <property type="entry name" value="PHOSPHOTRIESTERASE-RELATED PROTEIN"/>
    <property type="match status" value="1"/>
</dbReference>
<dbReference type="RefSeq" id="WP_141957129.1">
    <property type="nucleotide sequence ID" value="NZ_VFOZ01000001.1"/>
</dbReference>
<feature type="binding site" evidence="4">
    <location>
        <position position="22"/>
    </location>
    <ligand>
        <name>Zn(2+)</name>
        <dbReference type="ChEBI" id="CHEBI:29105"/>
        <label>1</label>
    </ligand>
</feature>
<keyword evidence="1 4" id="KW-0479">Metal-binding</keyword>
<dbReference type="SUPFAM" id="SSF51556">
    <property type="entry name" value="Metallo-dependent hydrolases"/>
    <property type="match status" value="1"/>
</dbReference>
<feature type="modified residue" description="N6-carboxylysine" evidence="3 5">
    <location>
        <position position="147"/>
    </location>
</feature>
<comment type="similarity">
    <text evidence="5">Belongs to the metallo-dependent hydrolases superfamily. Phosphotriesterase family.</text>
</comment>
<dbReference type="GO" id="GO:0016788">
    <property type="term" value="F:hydrolase activity, acting on ester bonds"/>
    <property type="evidence" value="ECO:0007669"/>
    <property type="project" value="InterPro"/>
</dbReference>
<dbReference type="AlphaFoldDB" id="A0A543CN78"/>
<keyword evidence="7" id="KW-1185">Reference proteome</keyword>
<dbReference type="PANTHER" id="PTHR10819">
    <property type="entry name" value="PHOSPHOTRIESTERASE-RELATED"/>
    <property type="match status" value="1"/>
</dbReference>
<evidence type="ECO:0000256" key="1">
    <source>
        <dbReference type="ARBA" id="ARBA00022723"/>
    </source>
</evidence>
<feature type="binding site" evidence="4">
    <location>
        <position position="24"/>
    </location>
    <ligand>
        <name>Zn(2+)</name>
        <dbReference type="ChEBI" id="CHEBI:29105"/>
        <label>1</label>
    </ligand>
</feature>
<evidence type="ECO:0000256" key="3">
    <source>
        <dbReference type="PIRSR" id="PIRSR601559-50"/>
    </source>
</evidence>
<evidence type="ECO:0000313" key="7">
    <source>
        <dbReference type="Proteomes" id="UP000316096"/>
    </source>
</evidence>
<name>A0A543CN78_9ACTN</name>
<keyword evidence="2" id="KW-0378">Hydrolase</keyword>
<evidence type="ECO:0000256" key="2">
    <source>
        <dbReference type="ARBA" id="ARBA00022801"/>
    </source>
</evidence>
<proteinExistence type="inferred from homology"/>
<feature type="binding site" evidence="4">
    <location>
        <position position="266"/>
    </location>
    <ligand>
        <name>Zn(2+)</name>
        <dbReference type="ChEBI" id="CHEBI:29105"/>
        <label>1</label>
    </ligand>
</feature>
<feature type="binding site" evidence="4">
    <location>
        <position position="180"/>
    </location>
    <ligand>
        <name>Zn(2+)</name>
        <dbReference type="ChEBI" id="CHEBI:29105"/>
        <label>2</label>
    </ligand>
</feature>
<evidence type="ECO:0000256" key="4">
    <source>
        <dbReference type="PIRSR" id="PIRSR601559-51"/>
    </source>
</evidence>
<dbReference type="Pfam" id="PF02126">
    <property type="entry name" value="PTE"/>
    <property type="match status" value="1"/>
</dbReference>
<comment type="cofactor">
    <cofactor evidence="4">
        <name>a divalent metal cation</name>
        <dbReference type="ChEBI" id="CHEBI:60240"/>
    </cofactor>
    <text evidence="4">Binds 2 divalent metal cations per subunit.</text>
</comment>
<dbReference type="Gene3D" id="3.20.20.140">
    <property type="entry name" value="Metal-dependent hydrolases"/>
    <property type="match status" value="1"/>
</dbReference>
<feature type="binding site" description="via carbamate group" evidence="4">
    <location>
        <position position="147"/>
    </location>
    <ligand>
        <name>Zn(2+)</name>
        <dbReference type="ChEBI" id="CHEBI:29105"/>
        <label>1</label>
    </ligand>
</feature>
<accession>A0A543CN78</accession>
<dbReference type="InterPro" id="IPR017947">
    <property type="entry name" value="AryldialkylPase_Zn-BS"/>
</dbReference>
<feature type="binding site" evidence="4">
    <location>
        <position position="209"/>
    </location>
    <ligand>
        <name>Zn(2+)</name>
        <dbReference type="ChEBI" id="CHEBI:29105"/>
        <label>2</label>
    </ligand>
</feature>
<dbReference type="InterPro" id="IPR032466">
    <property type="entry name" value="Metal_Hydrolase"/>
</dbReference>
<dbReference type="GO" id="GO:0008270">
    <property type="term" value="F:zinc ion binding"/>
    <property type="evidence" value="ECO:0007669"/>
    <property type="project" value="InterPro"/>
</dbReference>
<dbReference type="PROSITE" id="PS01322">
    <property type="entry name" value="PHOSPHOTRIESTERASE_1"/>
    <property type="match status" value="1"/>
</dbReference>